<organism evidence="2 3">
    <name type="scientific">Coccidioides immitis RMSCC 2394</name>
    <dbReference type="NCBI Taxonomy" id="404692"/>
    <lineage>
        <taxon>Eukaryota</taxon>
        <taxon>Fungi</taxon>
        <taxon>Dikarya</taxon>
        <taxon>Ascomycota</taxon>
        <taxon>Pezizomycotina</taxon>
        <taxon>Eurotiomycetes</taxon>
        <taxon>Eurotiomycetidae</taxon>
        <taxon>Onygenales</taxon>
        <taxon>Onygenaceae</taxon>
        <taxon>Coccidioides</taxon>
    </lineage>
</organism>
<dbReference type="AlphaFoldDB" id="A0A0J7BCY4"/>
<reference evidence="3" key="1">
    <citation type="journal article" date="2010" name="Genome Res.">
        <title>Population genomic sequencing of Coccidioides fungi reveals recent hybridization and transposon control.</title>
        <authorList>
            <person name="Neafsey D.E."/>
            <person name="Barker B.M."/>
            <person name="Sharpton T.J."/>
            <person name="Stajich J.E."/>
            <person name="Park D.J."/>
            <person name="Whiston E."/>
            <person name="Hung C.-Y."/>
            <person name="McMahan C."/>
            <person name="White J."/>
            <person name="Sykes S."/>
            <person name="Heiman D."/>
            <person name="Young S."/>
            <person name="Zeng Q."/>
            <person name="Abouelleil A."/>
            <person name="Aftuck L."/>
            <person name="Bessette D."/>
            <person name="Brown A."/>
            <person name="FitzGerald M."/>
            <person name="Lui A."/>
            <person name="Macdonald J.P."/>
            <person name="Priest M."/>
            <person name="Orbach M.J."/>
            <person name="Galgiani J.N."/>
            <person name="Kirkland T.N."/>
            <person name="Cole G.T."/>
            <person name="Birren B.W."/>
            <person name="Henn M.R."/>
            <person name="Taylor J.W."/>
            <person name="Rounsley S.D."/>
        </authorList>
    </citation>
    <scope>NUCLEOTIDE SEQUENCE [LARGE SCALE GENOMIC DNA]</scope>
    <source>
        <strain evidence="3">RMSCC 2394</strain>
    </source>
</reference>
<name>A0A0J7BCY4_COCIT</name>
<evidence type="ECO:0000256" key="1">
    <source>
        <dbReference type="SAM" id="MobiDB-lite"/>
    </source>
</evidence>
<proteinExistence type="predicted"/>
<feature type="compositionally biased region" description="Polar residues" evidence="1">
    <location>
        <begin position="68"/>
        <end position="85"/>
    </location>
</feature>
<feature type="region of interest" description="Disordered" evidence="1">
    <location>
        <begin position="57"/>
        <end position="115"/>
    </location>
</feature>
<evidence type="ECO:0000313" key="3">
    <source>
        <dbReference type="Proteomes" id="UP000054565"/>
    </source>
</evidence>
<dbReference type="Proteomes" id="UP000054565">
    <property type="component" value="Unassembled WGS sequence"/>
</dbReference>
<evidence type="ECO:0000313" key="2">
    <source>
        <dbReference type="EMBL" id="KMP07942.1"/>
    </source>
</evidence>
<protein>
    <submittedName>
        <fullName evidence="2">Uncharacterized protein</fullName>
    </submittedName>
</protein>
<gene>
    <name evidence="2" type="ORF">CIRG_07622</name>
</gene>
<sequence length="115" mass="12952">MVQIPLSAVTLCIPTNLYLSPEPAVGKRVRIGQHMDGECSREPCRYSSQVSERILRYPGARDRKRSRAPSNGSNVEQMTPRSYTRTYGIGPDAIHGSKGFSDLQPLELYRRNDQN</sequence>
<accession>A0A0J7BCY4</accession>
<dbReference type="EMBL" id="DS028097">
    <property type="protein sequence ID" value="KMP07942.1"/>
    <property type="molecule type" value="Genomic_DNA"/>
</dbReference>